<sequence>MMQMCTHLPNEPSLQDSVHDINIWSKGCIIYWGLSFVELPFLCFQDFSP</sequence>
<organism evidence="1 2">
    <name type="scientific">Marchantia polymorpha</name>
    <name type="common">Common liverwort</name>
    <name type="synonym">Marchantia aquatica</name>
    <dbReference type="NCBI Taxonomy" id="3197"/>
    <lineage>
        <taxon>Eukaryota</taxon>
        <taxon>Viridiplantae</taxon>
        <taxon>Streptophyta</taxon>
        <taxon>Embryophyta</taxon>
        <taxon>Marchantiophyta</taxon>
        <taxon>Marchantiopsida</taxon>
        <taxon>Marchantiidae</taxon>
        <taxon>Marchantiales</taxon>
        <taxon>Marchantiaceae</taxon>
        <taxon>Marchantia</taxon>
    </lineage>
</organism>
<evidence type="ECO:0000313" key="2">
    <source>
        <dbReference type="Proteomes" id="UP000244005"/>
    </source>
</evidence>
<protein>
    <submittedName>
        <fullName evidence="1">Uncharacterized protein</fullName>
    </submittedName>
</protein>
<keyword evidence="2" id="KW-1185">Reference proteome</keyword>
<reference evidence="2" key="1">
    <citation type="journal article" date="2017" name="Cell">
        <title>Insights into land plant evolution garnered from the Marchantia polymorpha genome.</title>
        <authorList>
            <person name="Bowman J.L."/>
            <person name="Kohchi T."/>
            <person name="Yamato K.T."/>
            <person name="Jenkins J."/>
            <person name="Shu S."/>
            <person name="Ishizaki K."/>
            <person name="Yamaoka S."/>
            <person name="Nishihama R."/>
            <person name="Nakamura Y."/>
            <person name="Berger F."/>
            <person name="Adam C."/>
            <person name="Aki S.S."/>
            <person name="Althoff F."/>
            <person name="Araki T."/>
            <person name="Arteaga-Vazquez M.A."/>
            <person name="Balasubrmanian S."/>
            <person name="Barry K."/>
            <person name="Bauer D."/>
            <person name="Boehm C.R."/>
            <person name="Briginshaw L."/>
            <person name="Caballero-Perez J."/>
            <person name="Catarino B."/>
            <person name="Chen F."/>
            <person name="Chiyoda S."/>
            <person name="Chovatia M."/>
            <person name="Davies K.M."/>
            <person name="Delmans M."/>
            <person name="Demura T."/>
            <person name="Dierschke T."/>
            <person name="Dolan L."/>
            <person name="Dorantes-Acosta A.E."/>
            <person name="Eklund D.M."/>
            <person name="Florent S.N."/>
            <person name="Flores-Sandoval E."/>
            <person name="Fujiyama A."/>
            <person name="Fukuzawa H."/>
            <person name="Galik B."/>
            <person name="Grimanelli D."/>
            <person name="Grimwood J."/>
            <person name="Grossniklaus U."/>
            <person name="Hamada T."/>
            <person name="Haseloff J."/>
            <person name="Hetherington A.J."/>
            <person name="Higo A."/>
            <person name="Hirakawa Y."/>
            <person name="Hundley H.N."/>
            <person name="Ikeda Y."/>
            <person name="Inoue K."/>
            <person name="Inoue S.I."/>
            <person name="Ishida S."/>
            <person name="Jia Q."/>
            <person name="Kakita M."/>
            <person name="Kanazawa T."/>
            <person name="Kawai Y."/>
            <person name="Kawashima T."/>
            <person name="Kennedy M."/>
            <person name="Kinose K."/>
            <person name="Kinoshita T."/>
            <person name="Kohara Y."/>
            <person name="Koide E."/>
            <person name="Komatsu K."/>
            <person name="Kopischke S."/>
            <person name="Kubo M."/>
            <person name="Kyozuka J."/>
            <person name="Lagercrantz U."/>
            <person name="Lin S.S."/>
            <person name="Lindquist E."/>
            <person name="Lipzen A.M."/>
            <person name="Lu C.W."/>
            <person name="De Luna E."/>
            <person name="Martienssen R.A."/>
            <person name="Minamino N."/>
            <person name="Mizutani M."/>
            <person name="Mizutani M."/>
            <person name="Mochizuki N."/>
            <person name="Monte I."/>
            <person name="Mosher R."/>
            <person name="Nagasaki H."/>
            <person name="Nakagami H."/>
            <person name="Naramoto S."/>
            <person name="Nishitani K."/>
            <person name="Ohtani M."/>
            <person name="Okamoto T."/>
            <person name="Okumura M."/>
            <person name="Phillips J."/>
            <person name="Pollak B."/>
            <person name="Reinders A."/>
            <person name="Rovekamp M."/>
            <person name="Sano R."/>
            <person name="Sawa S."/>
            <person name="Schmid M.W."/>
            <person name="Shirakawa M."/>
            <person name="Solano R."/>
            <person name="Spunde A."/>
            <person name="Suetsugu N."/>
            <person name="Sugano S."/>
            <person name="Sugiyama A."/>
            <person name="Sun R."/>
            <person name="Suzuki Y."/>
            <person name="Takenaka M."/>
            <person name="Takezawa D."/>
            <person name="Tomogane H."/>
            <person name="Tsuzuki M."/>
            <person name="Ueda T."/>
            <person name="Umeda M."/>
            <person name="Ward J.M."/>
            <person name="Watanabe Y."/>
            <person name="Yazaki K."/>
            <person name="Yokoyama R."/>
            <person name="Yoshitake Y."/>
            <person name="Yotsui I."/>
            <person name="Zachgo S."/>
            <person name="Schmutz J."/>
        </authorList>
    </citation>
    <scope>NUCLEOTIDE SEQUENCE [LARGE SCALE GENOMIC DNA]</scope>
    <source>
        <strain evidence="2">Tak-1</strain>
    </source>
</reference>
<dbReference type="AlphaFoldDB" id="A0A2R6XBY9"/>
<dbReference type="Gramene" id="Mp3g23370.1">
    <property type="protein sequence ID" value="Mp3g23370.1.cds"/>
    <property type="gene ID" value="Mp3g23370"/>
</dbReference>
<dbReference type="EMBL" id="KZ772696">
    <property type="protein sequence ID" value="PTQ43615.1"/>
    <property type="molecule type" value="Genomic_DNA"/>
</dbReference>
<name>A0A2R6XBY9_MARPO</name>
<evidence type="ECO:0000313" key="1">
    <source>
        <dbReference type="EMBL" id="PTQ43615.1"/>
    </source>
</evidence>
<proteinExistence type="predicted"/>
<dbReference type="Proteomes" id="UP000244005">
    <property type="component" value="Unassembled WGS sequence"/>
</dbReference>
<accession>A0A2R6XBY9</accession>
<gene>
    <name evidence="1" type="ORF">MARPO_0024s0113</name>
</gene>